<keyword evidence="2 5" id="KW-0689">Ribosomal protein</keyword>
<comment type="caution">
    <text evidence="6">The sequence shown here is derived from an EMBL/GenBank/DDBJ whole genome shotgun (WGS) entry which is preliminary data.</text>
</comment>
<dbReference type="GO" id="GO:0070180">
    <property type="term" value="F:large ribosomal subunit rRNA binding"/>
    <property type="evidence" value="ECO:0007669"/>
    <property type="project" value="UniProtKB-UniRule"/>
</dbReference>
<evidence type="ECO:0000313" key="7">
    <source>
        <dbReference type="Proteomes" id="UP000178577"/>
    </source>
</evidence>
<dbReference type="GO" id="GO:1990904">
    <property type="term" value="C:ribonucleoprotein complex"/>
    <property type="evidence" value="ECO:0007669"/>
    <property type="project" value="UniProtKB-KW"/>
</dbReference>
<dbReference type="InterPro" id="IPR043141">
    <property type="entry name" value="Ribosomal_uL10-like_sf"/>
</dbReference>
<dbReference type="Gene3D" id="3.30.70.1730">
    <property type="match status" value="1"/>
</dbReference>
<name>A0A1F5G989_9BACT</name>
<dbReference type="NCBIfam" id="NF000955">
    <property type="entry name" value="PRK00099.1-1"/>
    <property type="match status" value="1"/>
</dbReference>
<keyword evidence="5" id="KW-0699">rRNA-binding</keyword>
<comment type="subunit">
    <text evidence="5">Part of the ribosomal stalk of the 50S ribosomal subunit. The N-terminus interacts with L11 and the large rRNA to form the base of the stalk. The C-terminus forms an elongated spine to which L12 dimers bind in a sequential fashion forming a multimeric L10(L12)X complex.</text>
</comment>
<comment type="similarity">
    <text evidence="1 5">Belongs to the universal ribosomal protein uL10 family.</text>
</comment>
<reference evidence="6 7" key="1">
    <citation type="journal article" date="2016" name="Nat. Commun.">
        <title>Thousands of microbial genomes shed light on interconnected biogeochemical processes in an aquifer system.</title>
        <authorList>
            <person name="Anantharaman K."/>
            <person name="Brown C.T."/>
            <person name="Hug L.A."/>
            <person name="Sharon I."/>
            <person name="Castelle C.J."/>
            <person name="Probst A.J."/>
            <person name="Thomas B.C."/>
            <person name="Singh A."/>
            <person name="Wilkins M.J."/>
            <person name="Karaoz U."/>
            <person name="Brodie E.L."/>
            <person name="Williams K.H."/>
            <person name="Hubbard S.S."/>
            <person name="Banfield J.F."/>
        </authorList>
    </citation>
    <scope>NUCLEOTIDE SEQUENCE [LARGE SCALE GENOMIC DNA]</scope>
</reference>
<evidence type="ECO:0000256" key="4">
    <source>
        <dbReference type="ARBA" id="ARBA00035202"/>
    </source>
</evidence>
<organism evidence="6 7">
    <name type="scientific">Candidatus Curtissbacteria bacterium RIFCSPHIGHO2_01_FULL_40_12</name>
    <dbReference type="NCBI Taxonomy" id="1797710"/>
    <lineage>
        <taxon>Bacteria</taxon>
        <taxon>Candidatus Curtissiibacteriota</taxon>
    </lineage>
</organism>
<proteinExistence type="inferred from homology"/>
<dbReference type="GO" id="GO:0005840">
    <property type="term" value="C:ribosome"/>
    <property type="evidence" value="ECO:0007669"/>
    <property type="project" value="UniProtKB-KW"/>
</dbReference>
<accession>A0A1F5G989</accession>
<evidence type="ECO:0000256" key="3">
    <source>
        <dbReference type="ARBA" id="ARBA00023274"/>
    </source>
</evidence>
<dbReference type="CDD" id="cd05797">
    <property type="entry name" value="Ribosomal_L10"/>
    <property type="match status" value="1"/>
</dbReference>
<dbReference type="Proteomes" id="UP000178577">
    <property type="component" value="Unassembled WGS sequence"/>
</dbReference>
<dbReference type="InterPro" id="IPR001790">
    <property type="entry name" value="Ribosomal_uL10"/>
</dbReference>
<keyword evidence="3 5" id="KW-0687">Ribonucleoprotein</keyword>
<dbReference type="InterPro" id="IPR047865">
    <property type="entry name" value="Ribosomal_uL10_bac_type"/>
</dbReference>
<evidence type="ECO:0000256" key="5">
    <source>
        <dbReference type="HAMAP-Rule" id="MF_00362"/>
    </source>
</evidence>
<gene>
    <name evidence="5" type="primary">rplJ</name>
    <name evidence="6" type="ORF">A2693_00775</name>
</gene>
<evidence type="ECO:0000256" key="1">
    <source>
        <dbReference type="ARBA" id="ARBA00008889"/>
    </source>
</evidence>
<dbReference type="InterPro" id="IPR022973">
    <property type="entry name" value="Ribosomal_uL10_bac"/>
</dbReference>
<dbReference type="GO" id="GO:0006412">
    <property type="term" value="P:translation"/>
    <property type="evidence" value="ECO:0007669"/>
    <property type="project" value="UniProtKB-UniRule"/>
</dbReference>
<evidence type="ECO:0000256" key="2">
    <source>
        <dbReference type="ARBA" id="ARBA00022980"/>
    </source>
</evidence>
<comment type="function">
    <text evidence="5">Forms part of the ribosomal stalk, playing a central role in the interaction of the ribosome with GTP-bound translation factors.</text>
</comment>
<sequence length="183" mass="19723">MDQSKAKTTRETKKETLAGLAEKIKKAKSIAFANYHGLNANHLNQLREKIKQAGGELAVTKNTLLARALESTIYQLPTTSNQLTGPTATIFAYEDEIAPIKTSAEAFKTQGAGQFKFGFLGNDLLDSLALENLAKIPPRDVLHAKVVGALNSPIFGIVSVLSANIRNFVSVLDQASKKQGQKA</sequence>
<evidence type="ECO:0000313" key="6">
    <source>
        <dbReference type="EMBL" id="OGD88397.1"/>
    </source>
</evidence>
<dbReference type="EMBL" id="MFAY01000040">
    <property type="protein sequence ID" value="OGD88397.1"/>
    <property type="molecule type" value="Genomic_DNA"/>
</dbReference>
<dbReference type="AlphaFoldDB" id="A0A1F5G989"/>
<dbReference type="HAMAP" id="MF_00362">
    <property type="entry name" value="Ribosomal_uL10"/>
    <property type="match status" value="1"/>
</dbReference>
<protein>
    <recommendedName>
        <fullName evidence="4 5">Large ribosomal subunit protein uL10</fullName>
    </recommendedName>
</protein>
<keyword evidence="5" id="KW-0694">RNA-binding</keyword>
<dbReference type="SUPFAM" id="SSF160369">
    <property type="entry name" value="Ribosomal protein L10-like"/>
    <property type="match status" value="1"/>
</dbReference>
<dbReference type="PANTHER" id="PTHR11560">
    <property type="entry name" value="39S RIBOSOMAL PROTEIN L10, MITOCHONDRIAL"/>
    <property type="match status" value="1"/>
</dbReference>
<dbReference type="Pfam" id="PF00466">
    <property type="entry name" value="Ribosomal_L10"/>
    <property type="match status" value="1"/>
</dbReference>
<dbReference type="Gene3D" id="6.10.250.290">
    <property type="match status" value="1"/>
</dbReference>